<organism evidence="1">
    <name type="scientific">marine sediment metagenome</name>
    <dbReference type="NCBI Taxonomy" id="412755"/>
    <lineage>
        <taxon>unclassified sequences</taxon>
        <taxon>metagenomes</taxon>
        <taxon>ecological metagenomes</taxon>
    </lineage>
</organism>
<dbReference type="AlphaFoldDB" id="X1Q1X3"/>
<gene>
    <name evidence="1" type="ORF">S12H4_10272</name>
</gene>
<evidence type="ECO:0000313" key="1">
    <source>
        <dbReference type="EMBL" id="GAI62223.1"/>
    </source>
</evidence>
<proteinExistence type="predicted"/>
<reference evidence="1" key="1">
    <citation type="journal article" date="2014" name="Front. Microbiol.">
        <title>High frequency of phylogenetically diverse reductive dehalogenase-homologous genes in deep subseafloor sedimentary metagenomes.</title>
        <authorList>
            <person name="Kawai M."/>
            <person name="Futagami T."/>
            <person name="Toyoda A."/>
            <person name="Takaki Y."/>
            <person name="Nishi S."/>
            <person name="Hori S."/>
            <person name="Arai W."/>
            <person name="Tsubouchi T."/>
            <person name="Morono Y."/>
            <person name="Uchiyama I."/>
            <person name="Ito T."/>
            <person name="Fujiyama A."/>
            <person name="Inagaki F."/>
            <person name="Takami H."/>
        </authorList>
    </citation>
    <scope>NUCLEOTIDE SEQUENCE</scope>
    <source>
        <strain evidence="1">Expedition CK06-06</strain>
    </source>
</reference>
<protein>
    <recommendedName>
        <fullName evidence="2">DUF3880 domain-containing protein</fullName>
    </recommendedName>
</protein>
<sequence>GEYIQKAITFEKFLKMDFDFIIASYAGHELAYSQLVQKYKPNAVYIRQIGNVLMRPKYCRNVLLAINTPMPPKVNYIKYHPEHHEDYYYAPPANHNVIKSFIAAPLAEPDITLFYKYERAPEFTFKMHGIEGRDGVISGDLMPQAIKDSAFVWHVKRMGCGGFVARQALACGRPCIIKKSYCHEYYTLTRDLFEDSVNCIDLDLGTIKENLDKIRYFSEPDRHREMCKNTADKFKRDVNFDDEAERIKGFLNNLLRR</sequence>
<dbReference type="EMBL" id="BARW01004356">
    <property type="protein sequence ID" value="GAI62223.1"/>
    <property type="molecule type" value="Genomic_DNA"/>
</dbReference>
<accession>X1Q1X3</accession>
<name>X1Q1X3_9ZZZZ</name>
<evidence type="ECO:0008006" key="2">
    <source>
        <dbReference type="Google" id="ProtNLM"/>
    </source>
</evidence>
<feature type="non-terminal residue" evidence="1">
    <location>
        <position position="1"/>
    </location>
</feature>
<comment type="caution">
    <text evidence="1">The sequence shown here is derived from an EMBL/GenBank/DDBJ whole genome shotgun (WGS) entry which is preliminary data.</text>
</comment>